<dbReference type="RefSeq" id="XP_022581141.1">
    <property type="nucleotide sequence ID" value="XM_022723099.1"/>
</dbReference>
<name>A0A1L9SHM5_9EURO</name>
<dbReference type="STRING" id="1073090.A0A1L9SHM5"/>
<evidence type="ECO:0000313" key="4">
    <source>
        <dbReference type="Proteomes" id="UP000184188"/>
    </source>
</evidence>
<reference evidence="4" key="1">
    <citation type="journal article" date="2017" name="Genome Biol.">
        <title>Comparative genomics reveals high biological diversity and specific adaptations in the industrially and medically important fungal genus Aspergillus.</title>
        <authorList>
            <person name="de Vries R.P."/>
            <person name="Riley R."/>
            <person name="Wiebenga A."/>
            <person name="Aguilar-Osorio G."/>
            <person name="Amillis S."/>
            <person name="Uchima C.A."/>
            <person name="Anderluh G."/>
            <person name="Asadollahi M."/>
            <person name="Askin M."/>
            <person name="Barry K."/>
            <person name="Battaglia E."/>
            <person name="Bayram O."/>
            <person name="Benocci T."/>
            <person name="Braus-Stromeyer S.A."/>
            <person name="Caldana C."/>
            <person name="Canovas D."/>
            <person name="Cerqueira G.C."/>
            <person name="Chen F."/>
            <person name="Chen W."/>
            <person name="Choi C."/>
            <person name="Clum A."/>
            <person name="Dos Santos R.A."/>
            <person name="Damasio A.R."/>
            <person name="Diallinas G."/>
            <person name="Emri T."/>
            <person name="Fekete E."/>
            <person name="Flipphi M."/>
            <person name="Freyberg S."/>
            <person name="Gallo A."/>
            <person name="Gournas C."/>
            <person name="Habgood R."/>
            <person name="Hainaut M."/>
            <person name="Harispe M.L."/>
            <person name="Henrissat B."/>
            <person name="Hilden K.S."/>
            <person name="Hope R."/>
            <person name="Hossain A."/>
            <person name="Karabika E."/>
            <person name="Karaffa L."/>
            <person name="Karanyi Z."/>
            <person name="Krasevec N."/>
            <person name="Kuo A."/>
            <person name="Kusch H."/>
            <person name="LaButti K."/>
            <person name="Lagendijk E.L."/>
            <person name="Lapidus A."/>
            <person name="Levasseur A."/>
            <person name="Lindquist E."/>
            <person name="Lipzen A."/>
            <person name="Logrieco A.F."/>
            <person name="MacCabe A."/>
            <person name="Maekelae M.R."/>
            <person name="Malavazi I."/>
            <person name="Melin P."/>
            <person name="Meyer V."/>
            <person name="Mielnichuk N."/>
            <person name="Miskei M."/>
            <person name="Molnar A.P."/>
            <person name="Mule G."/>
            <person name="Ngan C.Y."/>
            <person name="Orejas M."/>
            <person name="Orosz E."/>
            <person name="Ouedraogo J.P."/>
            <person name="Overkamp K.M."/>
            <person name="Park H.-S."/>
            <person name="Perrone G."/>
            <person name="Piumi F."/>
            <person name="Punt P.J."/>
            <person name="Ram A.F."/>
            <person name="Ramon A."/>
            <person name="Rauscher S."/>
            <person name="Record E."/>
            <person name="Riano-Pachon D.M."/>
            <person name="Robert V."/>
            <person name="Roehrig J."/>
            <person name="Ruller R."/>
            <person name="Salamov A."/>
            <person name="Salih N.S."/>
            <person name="Samson R.A."/>
            <person name="Sandor E."/>
            <person name="Sanguinetti M."/>
            <person name="Schuetze T."/>
            <person name="Sepcic K."/>
            <person name="Shelest E."/>
            <person name="Sherlock G."/>
            <person name="Sophianopoulou V."/>
            <person name="Squina F.M."/>
            <person name="Sun H."/>
            <person name="Susca A."/>
            <person name="Todd R.B."/>
            <person name="Tsang A."/>
            <person name="Unkles S.E."/>
            <person name="van de Wiele N."/>
            <person name="van Rossen-Uffink D."/>
            <person name="Oliveira J.V."/>
            <person name="Vesth T.C."/>
            <person name="Visser J."/>
            <person name="Yu J.-H."/>
            <person name="Zhou M."/>
            <person name="Andersen M.R."/>
            <person name="Archer D.B."/>
            <person name="Baker S.E."/>
            <person name="Benoit I."/>
            <person name="Brakhage A.A."/>
            <person name="Braus G.H."/>
            <person name="Fischer R."/>
            <person name="Frisvad J.C."/>
            <person name="Goldman G.H."/>
            <person name="Houbraken J."/>
            <person name="Oakley B."/>
            <person name="Pocsi I."/>
            <person name="Scazzocchio C."/>
            <person name="Seiboth B."/>
            <person name="vanKuyk P.A."/>
            <person name="Wortman J."/>
            <person name="Dyer P.S."/>
            <person name="Grigoriev I.V."/>
        </authorList>
    </citation>
    <scope>NUCLEOTIDE SEQUENCE [LARGE SCALE GENOMIC DNA]</scope>
    <source>
        <strain evidence="4">CBS 506.65</strain>
    </source>
</reference>
<protein>
    <submittedName>
        <fullName evidence="3">Uncharacterized protein</fullName>
    </submittedName>
</protein>
<dbReference type="VEuPathDB" id="FungiDB:ASPZODRAFT_132730"/>
<gene>
    <name evidence="3" type="ORF">ASPZODRAFT_132730</name>
</gene>
<sequence length="517" mass="57375">MAGQDESALHIPPFAKPLSPYVKSRQETLRIRRVLTLYLRSQITLADDQTEYAPPHLALCAPQYVATAVKRIPSDVTGLRREYLEALQANITARREYETVVERLAARKPPGEEGQSSHSETEATEGVDAGLQTYLKLLRDRRRHAKLQVFEHYLQDMKKRRERGKSGDGETHAHQPLFPADGSGVAGAGDIGVRGLVDDLERAIVSAKSRLDREKRMLEELKSRHESSTHSDSALPVKARALQRTRDELVKWVEDRLATASHEEATYVGLPAAEAEGAPAHLLDDLQSHIQEEYSAYVDARRKLLEVLSRAYRTLSTPAPKHPPAHTSDNPGESRRETGAGYDLNVLQLASEVFLPLSKSQKALILQKSYLAGLLAKEKTTALRLLDRLSSESHLLPEYPILARHSRFQHAVAALGSAAERAPRDEILASAEAWAFASDAARTNEQEHVDQQITVGMEAAQEARQTLEVVYGMMNQDLEAVTAVDDTGDIWASEVQSRKSKPVRPRGPWSRLNGSMG</sequence>
<feature type="region of interest" description="Disordered" evidence="2">
    <location>
        <begin position="315"/>
        <end position="338"/>
    </location>
</feature>
<feature type="region of interest" description="Disordered" evidence="2">
    <location>
        <begin position="106"/>
        <end position="126"/>
    </location>
</feature>
<feature type="compositionally biased region" description="Basic and acidic residues" evidence="2">
    <location>
        <begin position="160"/>
        <end position="173"/>
    </location>
</feature>
<keyword evidence="1" id="KW-0175">Coiled coil</keyword>
<accession>A0A1L9SHM5</accession>
<dbReference type="Proteomes" id="UP000184188">
    <property type="component" value="Unassembled WGS sequence"/>
</dbReference>
<feature type="coiled-coil region" evidence="1">
    <location>
        <begin position="197"/>
        <end position="224"/>
    </location>
</feature>
<keyword evidence="4" id="KW-1185">Reference proteome</keyword>
<dbReference type="AlphaFoldDB" id="A0A1L9SHM5"/>
<evidence type="ECO:0000256" key="1">
    <source>
        <dbReference type="SAM" id="Coils"/>
    </source>
</evidence>
<proteinExistence type="predicted"/>
<evidence type="ECO:0000313" key="3">
    <source>
        <dbReference type="EMBL" id="OJJ46631.1"/>
    </source>
</evidence>
<feature type="region of interest" description="Disordered" evidence="2">
    <location>
        <begin position="160"/>
        <end position="183"/>
    </location>
</feature>
<dbReference type="OrthoDB" id="5402392at2759"/>
<evidence type="ECO:0000256" key="2">
    <source>
        <dbReference type="SAM" id="MobiDB-lite"/>
    </source>
</evidence>
<organism evidence="3 4">
    <name type="scientific">Penicilliopsis zonata CBS 506.65</name>
    <dbReference type="NCBI Taxonomy" id="1073090"/>
    <lineage>
        <taxon>Eukaryota</taxon>
        <taxon>Fungi</taxon>
        <taxon>Dikarya</taxon>
        <taxon>Ascomycota</taxon>
        <taxon>Pezizomycotina</taxon>
        <taxon>Eurotiomycetes</taxon>
        <taxon>Eurotiomycetidae</taxon>
        <taxon>Eurotiales</taxon>
        <taxon>Aspergillaceae</taxon>
        <taxon>Penicilliopsis</taxon>
    </lineage>
</organism>
<feature type="region of interest" description="Disordered" evidence="2">
    <location>
        <begin position="495"/>
        <end position="517"/>
    </location>
</feature>
<dbReference type="GeneID" id="34609564"/>
<dbReference type="EMBL" id="KV878342">
    <property type="protein sequence ID" value="OJJ46631.1"/>
    <property type="molecule type" value="Genomic_DNA"/>
</dbReference>